<feature type="region of interest" description="Disordered" evidence="1">
    <location>
        <begin position="1"/>
        <end position="32"/>
    </location>
</feature>
<sequence>MKSASGEENVVPTETQQETGTGETNSTTEQPVNYVYNEPERTYIGLIIGIILILVIVGARIGFSVWAKKNK</sequence>
<proteinExistence type="predicted"/>
<dbReference type="EMBL" id="JAPCKK010000017">
    <property type="protein sequence ID" value="MDP4097975.1"/>
    <property type="molecule type" value="Genomic_DNA"/>
</dbReference>
<keyword evidence="2" id="KW-0812">Transmembrane</keyword>
<name>A0ABT9FTG0_9BACL</name>
<dbReference type="RefSeq" id="WP_305755598.1">
    <property type="nucleotide sequence ID" value="NZ_JAPCKK010000017.1"/>
</dbReference>
<comment type="caution">
    <text evidence="3">The sequence shown here is derived from an EMBL/GenBank/DDBJ whole genome shotgun (WGS) entry which is preliminary data.</text>
</comment>
<gene>
    <name evidence="3" type="ORF">OIN60_14530</name>
</gene>
<evidence type="ECO:0000256" key="2">
    <source>
        <dbReference type="SAM" id="Phobius"/>
    </source>
</evidence>
<keyword evidence="2" id="KW-1133">Transmembrane helix</keyword>
<evidence type="ECO:0000313" key="3">
    <source>
        <dbReference type="EMBL" id="MDP4097975.1"/>
    </source>
</evidence>
<protein>
    <submittedName>
        <fullName evidence="3">Uncharacterized protein</fullName>
    </submittedName>
</protein>
<feature type="compositionally biased region" description="Low complexity" evidence="1">
    <location>
        <begin position="13"/>
        <end position="30"/>
    </location>
</feature>
<reference evidence="3 4" key="1">
    <citation type="submission" date="2022-10" db="EMBL/GenBank/DDBJ databases">
        <title>Paenibacillus description and whole genome data of maize root bacterial community.</title>
        <authorList>
            <person name="Marton D."/>
            <person name="Farkas M."/>
            <person name="Cserhati M."/>
        </authorList>
    </citation>
    <scope>NUCLEOTIDE SEQUENCE [LARGE SCALE GENOMIC DNA]</scope>
    <source>
        <strain evidence="3 4">P96</strain>
    </source>
</reference>
<dbReference type="Proteomes" id="UP001241848">
    <property type="component" value="Unassembled WGS sequence"/>
</dbReference>
<accession>A0ABT9FTG0</accession>
<feature type="transmembrane region" description="Helical" evidence="2">
    <location>
        <begin position="43"/>
        <end position="63"/>
    </location>
</feature>
<keyword evidence="4" id="KW-1185">Reference proteome</keyword>
<keyword evidence="2" id="KW-0472">Membrane</keyword>
<evidence type="ECO:0000256" key="1">
    <source>
        <dbReference type="SAM" id="MobiDB-lite"/>
    </source>
</evidence>
<organism evidence="3 4">
    <name type="scientific">Paenibacillus zeirhizosphaerae</name>
    <dbReference type="NCBI Taxonomy" id="2987519"/>
    <lineage>
        <taxon>Bacteria</taxon>
        <taxon>Bacillati</taxon>
        <taxon>Bacillota</taxon>
        <taxon>Bacilli</taxon>
        <taxon>Bacillales</taxon>
        <taxon>Paenibacillaceae</taxon>
        <taxon>Paenibacillus</taxon>
    </lineage>
</organism>
<evidence type="ECO:0000313" key="4">
    <source>
        <dbReference type="Proteomes" id="UP001241848"/>
    </source>
</evidence>